<dbReference type="AlphaFoldDB" id="A0A453LKI4"/>
<dbReference type="PANTHER" id="PTHR11472:SF47">
    <property type="entry name" value="FANCONI ANEMIA GROUP J PROTEIN"/>
    <property type="match status" value="1"/>
</dbReference>
<keyword evidence="8" id="KW-0413">Isomerase</keyword>
<evidence type="ECO:0000256" key="6">
    <source>
        <dbReference type="ARBA" id="ARBA00023004"/>
    </source>
</evidence>
<dbReference type="GO" id="GO:0005524">
    <property type="term" value="F:ATP binding"/>
    <property type="evidence" value="ECO:0007669"/>
    <property type="project" value="UniProtKB-KW"/>
</dbReference>
<dbReference type="SMART" id="SM00488">
    <property type="entry name" value="DEXDc2"/>
    <property type="match status" value="1"/>
</dbReference>
<evidence type="ECO:0000256" key="5">
    <source>
        <dbReference type="ARBA" id="ARBA00022840"/>
    </source>
</evidence>
<dbReference type="InterPro" id="IPR010614">
    <property type="entry name" value="RAD3-like_helicase_DEAD"/>
</dbReference>
<dbReference type="GO" id="GO:0051536">
    <property type="term" value="F:iron-sulfur cluster binding"/>
    <property type="evidence" value="ECO:0007669"/>
    <property type="project" value="UniProtKB-KW"/>
</dbReference>
<dbReference type="FunFam" id="3.40.50.300:FF:001207">
    <property type="entry name" value="Fanconi anemia group J protein-like isoform E"/>
    <property type="match status" value="1"/>
</dbReference>
<evidence type="ECO:0000313" key="12">
    <source>
        <dbReference type="Proteomes" id="UP000015105"/>
    </source>
</evidence>
<dbReference type="PROSITE" id="PS51193">
    <property type="entry name" value="HELICASE_ATP_BIND_2"/>
    <property type="match status" value="1"/>
</dbReference>
<reference evidence="11" key="5">
    <citation type="journal article" date="2021" name="G3 (Bethesda)">
        <title>Aegilops tauschii genome assembly Aet v5.0 features greater sequence contiguity and improved annotation.</title>
        <authorList>
            <person name="Wang L."/>
            <person name="Zhu T."/>
            <person name="Rodriguez J.C."/>
            <person name="Deal K.R."/>
            <person name="Dubcovsky J."/>
            <person name="McGuire P.E."/>
            <person name="Lux T."/>
            <person name="Spannagl M."/>
            <person name="Mayer K.F.X."/>
            <person name="Baldrich P."/>
            <person name="Meyers B.C."/>
            <person name="Huo N."/>
            <person name="Gu Y.Q."/>
            <person name="Zhou H."/>
            <person name="Devos K.M."/>
            <person name="Bennetzen J.L."/>
            <person name="Unver T."/>
            <person name="Budak H."/>
            <person name="Gulick P.J."/>
            <person name="Galiba G."/>
            <person name="Kalapos B."/>
            <person name="Nelson D.R."/>
            <person name="Li P."/>
            <person name="You F.M."/>
            <person name="Luo M.C."/>
            <person name="Dvorak J."/>
        </authorList>
    </citation>
    <scope>NUCLEOTIDE SEQUENCE [LARGE SCALE GENOMIC DNA]</scope>
    <source>
        <strain evidence="11">cv. AL8/78</strain>
    </source>
</reference>
<keyword evidence="6" id="KW-0408">Iron</keyword>
<dbReference type="InterPro" id="IPR045028">
    <property type="entry name" value="DinG/Rad3-like"/>
</dbReference>
<dbReference type="InterPro" id="IPR014013">
    <property type="entry name" value="Helic_SF1/SF2_ATP-bd_DinG/Rad3"/>
</dbReference>
<dbReference type="Gramene" id="AET5Gv20818800.11">
    <property type="protein sequence ID" value="AET5Gv20818800.11"/>
    <property type="gene ID" value="AET5Gv20818800"/>
</dbReference>
<dbReference type="Gene3D" id="3.40.50.300">
    <property type="entry name" value="P-loop containing nucleotide triphosphate hydrolases"/>
    <property type="match status" value="2"/>
</dbReference>
<evidence type="ECO:0000313" key="11">
    <source>
        <dbReference type="EnsemblPlants" id="AET5Gv20818800.11"/>
    </source>
</evidence>
<dbReference type="GO" id="GO:1990918">
    <property type="term" value="P:double-strand break repair involved in meiotic recombination"/>
    <property type="evidence" value="ECO:0007669"/>
    <property type="project" value="TreeGrafter"/>
</dbReference>
<sequence length="1133" mass="123729">AHDDGDGDFAATPAPAPARGLGGVYQVAGLPVEFPYKPYGTQLAFMGRVIATLDRGRRQGRSHALLESPTGTGKSLSLLCAALAWQRHYPLRAPPAPAAADPLLYGGGFVPDDTQQQQPTPGVPEKAAAAAKKKNAPTIYYATRTHSQITQVVRELRKTSYRVRMAILASRKHYCVNKTACMADSIDEECKRLLDDKVQGCPEFKNAQKLSRHPSLQTGGSYEVHDIEDLLRVGRQVKGCPYFAAQTMAEAAQLVFCPYNYLISPIVRRAMDINIAGSIVILDEAHNIEDIARDSGSVDVDEESLNSLKEELAKLATDQAVGKIYQPLHDIIEEGDPRDNEFDNPPSFFAIPRWKKLQITWYCTWNHISWTGENAVKELQKAGITPAYFPILQECATKAVKAASDTESEGDHLTGRGAMTLESLFSSLSHFFGRNGRHLYDYQLAIQRFAHREGTSAFGVRNVMSLWCLNPAVVFQDIADLTHSVILTSGTLSPMGSFASELGVQFDACMEAPHVIDADSQVFASVLSSGPTTHRLNASYKTADAYSFQDELGASIEEICRIVPGGALVFFPSYKLLDKLKVRWSQTGQWARLNARKPVFVEPRGSTEELEPVLNGYYNAILGKVPLKKGRGGAKQIVKNRVRKNSSQESAKGGAAFLAVCRGKETMDKMEKFFQKAEEHIKIKRQEMSTKDKLDDDLLTSHGDKRKLHWPEPNFSKHSVLQSNQKGNLDDTCQVSSKSSDFTKKKSSPVPGSLSTACQLPPSHKIQNNLEDESDIGGNHAVDINVIDLEICDSMSGHAKLTIFTPPEGRLQEPTFVEGTSAEDPVASPSNRSEVNTSAAMDNTEDQVVGVSASLSTANRNQSCVSTSAGTPERTANRGYHLDHESSMDRSVNSQYQKRRRFNIPVSCCTGAEHSNPSLNPSNPSSTSFCNTDCAVSMAPGDLKRTDRLCCESLKMSRSENFKLERSHKAAEFASNKSAGTKLDIRCTTCKTPLGLQKDGFLVSCSLASPSKLYLTCLLRHGLSTVGFAEDLMSSPPAVVNVLVCDASSLNQGILSKFCSEGSAHQSGVWSEKDGCVYKPVTCPFCPRENSFATVLGAQVLAADASNLESLNKVLLFADCLDLKHEPSNEQIS</sequence>
<reference evidence="12" key="2">
    <citation type="journal article" date="2017" name="Nat. Plants">
        <title>The Aegilops tauschii genome reveals multiple impacts of transposons.</title>
        <authorList>
            <person name="Zhao G."/>
            <person name="Zou C."/>
            <person name="Li K."/>
            <person name="Wang K."/>
            <person name="Li T."/>
            <person name="Gao L."/>
            <person name="Zhang X."/>
            <person name="Wang H."/>
            <person name="Yang Z."/>
            <person name="Liu X."/>
            <person name="Jiang W."/>
            <person name="Mao L."/>
            <person name="Kong X."/>
            <person name="Jiao Y."/>
            <person name="Jia J."/>
        </authorList>
    </citation>
    <scope>NUCLEOTIDE SEQUENCE [LARGE SCALE GENOMIC DNA]</scope>
    <source>
        <strain evidence="12">cv. AL8/78</strain>
    </source>
</reference>
<dbReference type="InterPro" id="IPR027417">
    <property type="entry name" value="P-loop_NTPase"/>
</dbReference>
<reference evidence="11" key="4">
    <citation type="submission" date="2019-03" db="UniProtKB">
        <authorList>
            <consortium name="EnsemblPlants"/>
        </authorList>
    </citation>
    <scope>IDENTIFICATION</scope>
</reference>
<feature type="compositionally biased region" description="Polar residues" evidence="9">
    <location>
        <begin position="716"/>
        <end position="735"/>
    </location>
</feature>
<dbReference type="Pfam" id="PF13307">
    <property type="entry name" value="Helicase_C_2"/>
    <property type="match status" value="1"/>
</dbReference>
<reference evidence="12" key="1">
    <citation type="journal article" date="2014" name="Science">
        <title>Ancient hybridizations among the ancestral genomes of bread wheat.</title>
        <authorList>
            <consortium name="International Wheat Genome Sequencing Consortium,"/>
            <person name="Marcussen T."/>
            <person name="Sandve S.R."/>
            <person name="Heier L."/>
            <person name="Spannagl M."/>
            <person name="Pfeifer M."/>
            <person name="Jakobsen K.S."/>
            <person name="Wulff B.B."/>
            <person name="Steuernagel B."/>
            <person name="Mayer K.F."/>
            <person name="Olsen O.A."/>
        </authorList>
    </citation>
    <scope>NUCLEOTIDE SEQUENCE [LARGE SCALE GENOMIC DNA]</scope>
    <source>
        <strain evidence="12">cv. AL8/78</strain>
    </source>
</reference>
<keyword evidence="4" id="KW-0347">Helicase</keyword>
<evidence type="ECO:0000256" key="3">
    <source>
        <dbReference type="ARBA" id="ARBA00022801"/>
    </source>
</evidence>
<dbReference type="GO" id="GO:0016818">
    <property type="term" value="F:hydrolase activity, acting on acid anhydrides, in phosphorus-containing anhydrides"/>
    <property type="evidence" value="ECO:0007669"/>
    <property type="project" value="InterPro"/>
</dbReference>
<evidence type="ECO:0000256" key="2">
    <source>
        <dbReference type="ARBA" id="ARBA00022741"/>
    </source>
</evidence>
<dbReference type="EnsemblPlants" id="AET5Gv20818800.11">
    <property type="protein sequence ID" value="AET5Gv20818800.11"/>
    <property type="gene ID" value="AET5Gv20818800"/>
</dbReference>
<dbReference type="GO" id="GO:0003678">
    <property type="term" value="F:DNA helicase activity"/>
    <property type="evidence" value="ECO:0007669"/>
    <property type="project" value="InterPro"/>
</dbReference>
<evidence type="ECO:0000259" key="10">
    <source>
        <dbReference type="PROSITE" id="PS51193"/>
    </source>
</evidence>
<dbReference type="Pfam" id="PF06733">
    <property type="entry name" value="DEAD_2"/>
    <property type="match status" value="1"/>
</dbReference>
<keyword evidence="1" id="KW-0479">Metal-binding</keyword>
<evidence type="ECO:0000256" key="9">
    <source>
        <dbReference type="SAM" id="MobiDB-lite"/>
    </source>
</evidence>
<evidence type="ECO:0000256" key="7">
    <source>
        <dbReference type="ARBA" id="ARBA00023014"/>
    </source>
</evidence>
<dbReference type="SUPFAM" id="SSF52540">
    <property type="entry name" value="P-loop containing nucleoside triphosphate hydrolases"/>
    <property type="match status" value="1"/>
</dbReference>
<keyword evidence="5" id="KW-0067">ATP-binding</keyword>
<keyword evidence="2" id="KW-0547">Nucleotide-binding</keyword>
<protein>
    <recommendedName>
        <fullName evidence="10">Helicase ATP-binding domain-containing protein</fullName>
    </recommendedName>
</protein>
<evidence type="ECO:0000256" key="8">
    <source>
        <dbReference type="ARBA" id="ARBA00023235"/>
    </source>
</evidence>
<name>A0A453LKI4_AEGTS</name>
<keyword evidence="3" id="KW-0378">Hydrolase</keyword>
<feature type="region of interest" description="Disordered" evidence="9">
    <location>
        <begin position="704"/>
        <end position="762"/>
    </location>
</feature>
<dbReference type="PANTHER" id="PTHR11472">
    <property type="entry name" value="DNA REPAIR DEAD HELICASE RAD3/XP-D SUBFAMILY MEMBER"/>
    <property type="match status" value="1"/>
</dbReference>
<dbReference type="Proteomes" id="UP000015105">
    <property type="component" value="Chromosome 5D"/>
</dbReference>
<evidence type="ECO:0000256" key="4">
    <source>
        <dbReference type="ARBA" id="ARBA00022806"/>
    </source>
</evidence>
<dbReference type="InterPro" id="IPR006554">
    <property type="entry name" value="Helicase-like_DEXD_c2"/>
</dbReference>
<keyword evidence="7" id="KW-0411">Iron-sulfur</keyword>
<keyword evidence="12" id="KW-1185">Reference proteome</keyword>
<feature type="domain" description="Helicase ATP-binding" evidence="10">
    <location>
        <begin position="28"/>
        <end position="332"/>
    </location>
</feature>
<reference evidence="11" key="3">
    <citation type="journal article" date="2017" name="Nature">
        <title>Genome sequence of the progenitor of the wheat D genome Aegilops tauschii.</title>
        <authorList>
            <person name="Luo M.C."/>
            <person name="Gu Y.Q."/>
            <person name="Puiu D."/>
            <person name="Wang H."/>
            <person name="Twardziok S.O."/>
            <person name="Deal K.R."/>
            <person name="Huo N."/>
            <person name="Zhu T."/>
            <person name="Wang L."/>
            <person name="Wang Y."/>
            <person name="McGuire P.E."/>
            <person name="Liu S."/>
            <person name="Long H."/>
            <person name="Ramasamy R.K."/>
            <person name="Rodriguez J.C."/>
            <person name="Van S.L."/>
            <person name="Yuan L."/>
            <person name="Wang Z."/>
            <person name="Xia Z."/>
            <person name="Xiao L."/>
            <person name="Anderson O.D."/>
            <person name="Ouyang S."/>
            <person name="Liang Y."/>
            <person name="Zimin A.V."/>
            <person name="Pertea G."/>
            <person name="Qi P."/>
            <person name="Bennetzen J.L."/>
            <person name="Dai X."/>
            <person name="Dawson M.W."/>
            <person name="Muller H.G."/>
            <person name="Kugler K."/>
            <person name="Rivarola-Duarte L."/>
            <person name="Spannagl M."/>
            <person name="Mayer K.F.X."/>
            <person name="Lu F.H."/>
            <person name="Bevan M.W."/>
            <person name="Leroy P."/>
            <person name="Li P."/>
            <person name="You F.M."/>
            <person name="Sun Q."/>
            <person name="Liu Z."/>
            <person name="Lyons E."/>
            <person name="Wicker T."/>
            <person name="Salzberg S.L."/>
            <person name="Devos K.M."/>
            <person name="Dvorak J."/>
        </authorList>
    </citation>
    <scope>NUCLEOTIDE SEQUENCE [LARGE SCALE GENOMIC DNA]</scope>
    <source>
        <strain evidence="11">cv. AL8/78</strain>
    </source>
</reference>
<proteinExistence type="predicted"/>
<dbReference type="GO" id="GO:0003677">
    <property type="term" value="F:DNA binding"/>
    <property type="evidence" value="ECO:0007669"/>
    <property type="project" value="InterPro"/>
</dbReference>
<dbReference type="GO" id="GO:0006289">
    <property type="term" value="P:nucleotide-excision repair"/>
    <property type="evidence" value="ECO:0007669"/>
    <property type="project" value="TreeGrafter"/>
</dbReference>
<dbReference type="InterPro" id="IPR006555">
    <property type="entry name" value="ATP-dep_Helicase_C"/>
</dbReference>
<dbReference type="GO" id="GO:0046872">
    <property type="term" value="F:metal ion binding"/>
    <property type="evidence" value="ECO:0007669"/>
    <property type="project" value="UniProtKB-KW"/>
</dbReference>
<organism evidence="11 12">
    <name type="scientific">Aegilops tauschii subsp. strangulata</name>
    <name type="common">Goatgrass</name>
    <dbReference type="NCBI Taxonomy" id="200361"/>
    <lineage>
        <taxon>Eukaryota</taxon>
        <taxon>Viridiplantae</taxon>
        <taxon>Streptophyta</taxon>
        <taxon>Embryophyta</taxon>
        <taxon>Tracheophyta</taxon>
        <taxon>Spermatophyta</taxon>
        <taxon>Magnoliopsida</taxon>
        <taxon>Liliopsida</taxon>
        <taxon>Poales</taxon>
        <taxon>Poaceae</taxon>
        <taxon>BOP clade</taxon>
        <taxon>Pooideae</taxon>
        <taxon>Triticodae</taxon>
        <taxon>Triticeae</taxon>
        <taxon>Triticinae</taxon>
        <taxon>Aegilops</taxon>
    </lineage>
</organism>
<accession>A0A453LKI4</accession>
<dbReference type="GO" id="GO:0005634">
    <property type="term" value="C:nucleus"/>
    <property type="evidence" value="ECO:0007669"/>
    <property type="project" value="TreeGrafter"/>
</dbReference>
<evidence type="ECO:0000256" key="1">
    <source>
        <dbReference type="ARBA" id="ARBA00022723"/>
    </source>
</evidence>